<keyword evidence="2" id="KW-0731">Sigma factor</keyword>
<reference evidence="9 10" key="1">
    <citation type="journal article" date="2019" name="Int. J. Syst. Evol. Microbiol.">
        <title>The Global Catalogue of Microorganisms (GCM) 10K type strain sequencing project: providing services to taxonomists for standard genome sequencing and annotation.</title>
        <authorList>
            <consortium name="The Broad Institute Genomics Platform"/>
            <consortium name="The Broad Institute Genome Sequencing Center for Infectious Disease"/>
            <person name="Wu L."/>
            <person name="Ma J."/>
        </authorList>
    </citation>
    <scope>NUCLEOTIDE SEQUENCE [LARGE SCALE GENOMIC DNA]</scope>
    <source>
        <strain evidence="9 10">JCM 10649</strain>
    </source>
</reference>
<dbReference type="EMBL" id="BAAAHB010000060">
    <property type="protein sequence ID" value="GAA0478998.1"/>
    <property type="molecule type" value="Genomic_DNA"/>
</dbReference>
<dbReference type="SUPFAM" id="SSF88946">
    <property type="entry name" value="Sigma2 domain of RNA polymerase sigma factors"/>
    <property type="match status" value="1"/>
</dbReference>
<dbReference type="InterPro" id="IPR036388">
    <property type="entry name" value="WH-like_DNA-bd_sf"/>
</dbReference>
<accession>A0ABN1AKQ9</accession>
<comment type="caution">
    <text evidence="9">The sequence shown here is derived from an EMBL/GenBank/DDBJ whole genome shotgun (WGS) entry which is preliminary data.</text>
</comment>
<dbReference type="Pfam" id="PF04539">
    <property type="entry name" value="Sigma70_r3"/>
    <property type="match status" value="1"/>
</dbReference>
<evidence type="ECO:0000256" key="4">
    <source>
        <dbReference type="ARBA" id="ARBA00023163"/>
    </source>
</evidence>
<dbReference type="InterPro" id="IPR014322">
    <property type="entry name" value="RNA_pol_sigma-B/F/G"/>
</dbReference>
<protein>
    <submittedName>
        <fullName evidence="9">RNA polymerase sigma factor SigF</fullName>
    </submittedName>
</protein>
<dbReference type="PANTHER" id="PTHR30385">
    <property type="entry name" value="SIGMA FACTOR F FLAGELLAR"/>
    <property type="match status" value="1"/>
</dbReference>
<feature type="region of interest" description="Disordered" evidence="5">
    <location>
        <begin position="1"/>
        <end position="27"/>
    </location>
</feature>
<keyword evidence="3" id="KW-0238">DNA-binding</keyword>
<dbReference type="InterPro" id="IPR013324">
    <property type="entry name" value="RNA_pol_sigma_r3/r4-like"/>
</dbReference>
<evidence type="ECO:0000313" key="9">
    <source>
        <dbReference type="EMBL" id="GAA0478998.1"/>
    </source>
</evidence>
<keyword evidence="10" id="KW-1185">Reference proteome</keyword>
<evidence type="ECO:0000256" key="3">
    <source>
        <dbReference type="ARBA" id="ARBA00023125"/>
    </source>
</evidence>
<evidence type="ECO:0000313" key="10">
    <source>
        <dbReference type="Proteomes" id="UP001499895"/>
    </source>
</evidence>
<evidence type="ECO:0000259" key="7">
    <source>
        <dbReference type="Pfam" id="PF04542"/>
    </source>
</evidence>
<dbReference type="InterPro" id="IPR000943">
    <property type="entry name" value="RNA_pol_sigma70"/>
</dbReference>
<dbReference type="PRINTS" id="PR00046">
    <property type="entry name" value="SIGMA70FCT"/>
</dbReference>
<dbReference type="InterPro" id="IPR007624">
    <property type="entry name" value="RNA_pol_sigma70_r3"/>
</dbReference>
<dbReference type="InterPro" id="IPR014284">
    <property type="entry name" value="RNA_pol_sigma-70_dom"/>
</dbReference>
<evidence type="ECO:0000256" key="5">
    <source>
        <dbReference type="SAM" id="MobiDB-lite"/>
    </source>
</evidence>
<name>A0ABN1AKQ9_9ACTN</name>
<dbReference type="Proteomes" id="UP001499895">
    <property type="component" value="Unassembled WGS sequence"/>
</dbReference>
<sequence length="276" mass="30903">MTLATLPTVTIPAPRSPRRHPHHDAPDTRAEFERIAALPDGPARDALRQQVVRAWMPMAERLALQFRNRGETVEDLRQVALLGLVKAVRRYDPERGTAFESFAVPTVVGEIKRHFRDHMWDLHVPRRVQELRNRVRAACHELARTADGRRPAPAEIAAHTGMTEDEVGAGLEALESYNTLSLDSELPGADDGYTLSDTLGTTEPGYDLVVDRESLKPGLRALPDREREILYLRFFCDMTQSRIADRLGISQMHVSRLITRTCDRLCEQAGGRGAAA</sequence>
<evidence type="ECO:0000256" key="1">
    <source>
        <dbReference type="ARBA" id="ARBA00023015"/>
    </source>
</evidence>
<proteinExistence type="predicted"/>
<dbReference type="Gene3D" id="1.10.10.10">
    <property type="entry name" value="Winged helix-like DNA-binding domain superfamily/Winged helix DNA-binding domain"/>
    <property type="match status" value="2"/>
</dbReference>
<dbReference type="InterPro" id="IPR007630">
    <property type="entry name" value="RNA_pol_sigma70_r4"/>
</dbReference>
<dbReference type="NCBIfam" id="TIGR02937">
    <property type="entry name" value="sigma70-ECF"/>
    <property type="match status" value="1"/>
</dbReference>
<evidence type="ECO:0000256" key="2">
    <source>
        <dbReference type="ARBA" id="ARBA00023082"/>
    </source>
</evidence>
<keyword evidence="1" id="KW-0805">Transcription regulation</keyword>
<feature type="domain" description="RNA polymerase sigma-70 region 2" evidence="7">
    <location>
        <begin position="52"/>
        <end position="120"/>
    </location>
</feature>
<feature type="domain" description="RNA polymerase sigma-70 region 3" evidence="6">
    <location>
        <begin position="130"/>
        <end position="184"/>
    </location>
</feature>
<dbReference type="Gene3D" id="1.20.120.1810">
    <property type="match status" value="1"/>
</dbReference>
<evidence type="ECO:0000259" key="6">
    <source>
        <dbReference type="Pfam" id="PF04539"/>
    </source>
</evidence>
<evidence type="ECO:0000259" key="8">
    <source>
        <dbReference type="Pfam" id="PF04545"/>
    </source>
</evidence>
<keyword evidence="4" id="KW-0804">Transcription</keyword>
<dbReference type="PANTHER" id="PTHR30385:SF4">
    <property type="entry name" value="RNA POLYMERASE SIGMA-E FACTOR"/>
    <property type="match status" value="1"/>
</dbReference>
<dbReference type="RefSeq" id="WP_344093888.1">
    <property type="nucleotide sequence ID" value="NZ_BAAAHB010000060.1"/>
</dbReference>
<dbReference type="Pfam" id="PF04545">
    <property type="entry name" value="Sigma70_r4"/>
    <property type="match status" value="1"/>
</dbReference>
<dbReference type="CDD" id="cd06171">
    <property type="entry name" value="Sigma70_r4"/>
    <property type="match status" value="1"/>
</dbReference>
<organism evidence="9 10">
    <name type="scientific">Streptomyces stramineus</name>
    <dbReference type="NCBI Taxonomy" id="173861"/>
    <lineage>
        <taxon>Bacteria</taxon>
        <taxon>Bacillati</taxon>
        <taxon>Actinomycetota</taxon>
        <taxon>Actinomycetes</taxon>
        <taxon>Kitasatosporales</taxon>
        <taxon>Streptomycetaceae</taxon>
        <taxon>Streptomyces</taxon>
    </lineage>
</organism>
<feature type="domain" description="RNA polymerase sigma-70 region 4" evidence="8">
    <location>
        <begin position="219"/>
        <end position="265"/>
    </location>
</feature>
<dbReference type="NCBIfam" id="TIGR02980">
    <property type="entry name" value="SigBFG"/>
    <property type="match status" value="1"/>
</dbReference>
<dbReference type="Pfam" id="PF04542">
    <property type="entry name" value="Sigma70_r2"/>
    <property type="match status" value="1"/>
</dbReference>
<gene>
    <name evidence="9" type="ORF">GCM10009544_46150</name>
</gene>
<dbReference type="InterPro" id="IPR007627">
    <property type="entry name" value="RNA_pol_sigma70_r2"/>
</dbReference>
<dbReference type="InterPro" id="IPR013325">
    <property type="entry name" value="RNA_pol_sigma_r2"/>
</dbReference>
<dbReference type="SUPFAM" id="SSF88659">
    <property type="entry name" value="Sigma3 and sigma4 domains of RNA polymerase sigma factors"/>
    <property type="match status" value="2"/>
</dbReference>